<dbReference type="Proteomes" id="UP000053815">
    <property type="component" value="Unassembled WGS sequence"/>
</dbReference>
<dbReference type="InterPro" id="IPR032675">
    <property type="entry name" value="LRR_dom_sf"/>
</dbReference>
<evidence type="ECO:0000313" key="2">
    <source>
        <dbReference type="EMBL" id="GAN08843.1"/>
    </source>
</evidence>
<dbReference type="InterPro" id="IPR001810">
    <property type="entry name" value="F-box_dom"/>
</dbReference>
<dbReference type="SUPFAM" id="SSF81383">
    <property type="entry name" value="F-box domain"/>
    <property type="match status" value="1"/>
</dbReference>
<evidence type="ECO:0000313" key="3">
    <source>
        <dbReference type="Proteomes" id="UP000053815"/>
    </source>
</evidence>
<dbReference type="OrthoDB" id="2253872at2759"/>
<proteinExistence type="predicted"/>
<protein>
    <recommendedName>
        <fullName evidence="1">F-box domain-containing protein</fullName>
    </recommendedName>
</protein>
<name>A0A0C9N2L9_9FUNG</name>
<dbReference type="InterPro" id="IPR036047">
    <property type="entry name" value="F-box-like_dom_sf"/>
</dbReference>
<gene>
    <name evidence="2" type="ORF">MAM1_0227d08360</name>
</gene>
<sequence>MADWEHLPYEVLQLILGFLFSSKYVYPCLLVCKNWHRPARYCLFRHLYFGSGQQLLGYLQAIKKQENRKYELVAESIDIKKLFYHSTFVPITQLLNMCSNIKKIDHGGDAESYNLIKSLLARQKLRHLQYLPPPKMYSTDEYIECVLQMRSQIKQLKLSEASALSPSTHISTMLYSQLDQFIKLETLYLEKASDLCQLDSLINSFPALKELDLKLHKAPSLRQLGSDVREESGEEENGIDYTKLKPHLSIRTAKLKLHSILPNYVEYVLNKFPNLRSLDLVPLASPYVLMPTCDSIALSNGVMLSFLFALRKMIHACIPLKFEVNDALDVIAKFLVVTNFDGTLEASYQLVVNTKYWLDNPLISYSSEPLKRRIYLYYYKGLTQEKQPLRGPTIMPHLTLVQVVGSYIKQLVINGMSNKFVKGTVNAYYLVDYTLIRCPFLKHMGFIQCDLSYYPLEILPTPHIFMESLKFDDCLLHCPSFIKFSLVMPRLKRLVMKDCQFSSYLTKRQPNGSIRRSITLSFPFTHFEFFRFKNIRQYRSLSKIYLKLKTDAETTYTTYSRDQTKSVTTITETFFDAPKVESDSLHIDILCKSMTEFKMN</sequence>
<dbReference type="Gene3D" id="3.80.10.10">
    <property type="entry name" value="Ribonuclease Inhibitor"/>
    <property type="match status" value="1"/>
</dbReference>
<accession>A0A0C9N2L9</accession>
<dbReference type="Pfam" id="PF12937">
    <property type="entry name" value="F-box-like"/>
    <property type="match status" value="1"/>
</dbReference>
<evidence type="ECO:0000259" key="1">
    <source>
        <dbReference type="Pfam" id="PF12937"/>
    </source>
</evidence>
<dbReference type="EMBL" id="DF836516">
    <property type="protein sequence ID" value="GAN08843.1"/>
    <property type="molecule type" value="Genomic_DNA"/>
</dbReference>
<dbReference type="AlphaFoldDB" id="A0A0C9N2L9"/>
<feature type="domain" description="F-box" evidence="1">
    <location>
        <begin position="4"/>
        <end position="49"/>
    </location>
</feature>
<reference evidence="2" key="1">
    <citation type="submission" date="2014-09" db="EMBL/GenBank/DDBJ databases">
        <title>Draft genome sequence of an oleaginous Mucoromycotina fungus Mucor ambiguus NBRC6742.</title>
        <authorList>
            <person name="Takeda I."/>
            <person name="Yamane N."/>
            <person name="Morita T."/>
            <person name="Tamano K."/>
            <person name="Machida M."/>
            <person name="Baker S."/>
            <person name="Koike H."/>
        </authorList>
    </citation>
    <scope>NUCLEOTIDE SEQUENCE</scope>
    <source>
        <strain evidence="2">NBRC 6742</strain>
    </source>
</reference>
<organism evidence="2">
    <name type="scientific">Mucor ambiguus</name>
    <dbReference type="NCBI Taxonomy" id="91626"/>
    <lineage>
        <taxon>Eukaryota</taxon>
        <taxon>Fungi</taxon>
        <taxon>Fungi incertae sedis</taxon>
        <taxon>Mucoromycota</taxon>
        <taxon>Mucoromycotina</taxon>
        <taxon>Mucoromycetes</taxon>
        <taxon>Mucorales</taxon>
        <taxon>Mucorineae</taxon>
        <taxon>Mucoraceae</taxon>
        <taxon>Mucor</taxon>
    </lineage>
</organism>
<dbReference type="SUPFAM" id="SSF52047">
    <property type="entry name" value="RNI-like"/>
    <property type="match status" value="1"/>
</dbReference>
<keyword evidence="3" id="KW-1185">Reference proteome</keyword>